<evidence type="ECO:0000313" key="2">
    <source>
        <dbReference type="EMBL" id="GLX79218.1"/>
    </source>
</evidence>
<keyword evidence="3" id="KW-1185">Reference proteome</keyword>
<reference evidence="2 3" key="1">
    <citation type="submission" date="2023-03" db="EMBL/GenBank/DDBJ databases">
        <title>Draft genome sequence of Thalassotalea insulae KCTC 62186T.</title>
        <authorList>
            <person name="Sawabe T."/>
        </authorList>
    </citation>
    <scope>NUCLEOTIDE SEQUENCE [LARGE SCALE GENOMIC DNA]</scope>
    <source>
        <strain evidence="2 3">KCTC 62186</strain>
    </source>
</reference>
<name>A0ABQ6GTF1_9GAMM</name>
<comment type="caution">
    <text evidence="2">The sequence shown here is derived from an EMBL/GenBank/DDBJ whole genome shotgun (WGS) entry which is preliminary data.</text>
</comment>
<feature type="domain" description="Solute-binding protein family 3/N-terminal" evidence="1">
    <location>
        <begin position="38"/>
        <end position="255"/>
    </location>
</feature>
<dbReference type="Pfam" id="PF00497">
    <property type="entry name" value="SBP_bac_3"/>
    <property type="match status" value="1"/>
</dbReference>
<gene>
    <name evidence="2" type="ORF">tinsulaeT_25580</name>
</gene>
<organism evidence="2 3">
    <name type="scientific">Thalassotalea insulae</name>
    <dbReference type="NCBI Taxonomy" id="2056778"/>
    <lineage>
        <taxon>Bacteria</taxon>
        <taxon>Pseudomonadati</taxon>
        <taxon>Pseudomonadota</taxon>
        <taxon>Gammaproteobacteria</taxon>
        <taxon>Alteromonadales</taxon>
        <taxon>Colwelliaceae</taxon>
        <taxon>Thalassotalea</taxon>
    </lineage>
</organism>
<dbReference type="Gene3D" id="3.40.190.10">
    <property type="entry name" value="Periplasmic binding protein-like II"/>
    <property type="match status" value="2"/>
</dbReference>
<dbReference type="Proteomes" id="UP001157186">
    <property type="component" value="Unassembled WGS sequence"/>
</dbReference>
<dbReference type="SUPFAM" id="SSF53850">
    <property type="entry name" value="Periplasmic binding protein-like II"/>
    <property type="match status" value="1"/>
</dbReference>
<protein>
    <recommendedName>
        <fullName evidence="1">Solute-binding protein family 3/N-terminal domain-containing protein</fullName>
    </recommendedName>
</protein>
<proteinExistence type="predicted"/>
<dbReference type="RefSeq" id="WP_284245119.1">
    <property type="nucleotide sequence ID" value="NZ_BSST01000001.1"/>
</dbReference>
<accession>A0ABQ6GTF1</accession>
<sequence>MQQNYFTANVKYWLCFLLMLLTFPCYSEPKQLKIAVPEDGYAPFIIINNEQITGILIEPLQLAAANIGIELTYVYAPEKRSQLMLDIHDVDARMESKVWVSEPENYWWSEPITVLDDIFVYHKQSKTDFETEQALAGAELVVHLGYVYPTLQPLIDANVIHRADFSSEFAMLQSLSRATPDIKRVAVMNKDVALWLINSTPKFQNTFLFSKYVVASAPLQFQFAKRPELKNLIDNLNKELVQLKQTGTIEKISAKTLSFISKE</sequence>
<evidence type="ECO:0000259" key="1">
    <source>
        <dbReference type="Pfam" id="PF00497"/>
    </source>
</evidence>
<evidence type="ECO:0000313" key="3">
    <source>
        <dbReference type="Proteomes" id="UP001157186"/>
    </source>
</evidence>
<dbReference type="InterPro" id="IPR001638">
    <property type="entry name" value="Solute-binding_3/MltF_N"/>
</dbReference>
<dbReference type="EMBL" id="BSST01000001">
    <property type="protein sequence ID" value="GLX79218.1"/>
    <property type="molecule type" value="Genomic_DNA"/>
</dbReference>